<dbReference type="PROSITE" id="PS50835">
    <property type="entry name" value="IG_LIKE"/>
    <property type="match status" value="1"/>
</dbReference>
<dbReference type="InterPro" id="IPR013783">
    <property type="entry name" value="Ig-like_fold"/>
</dbReference>
<dbReference type="EMBL" id="JQDR03003915">
    <property type="protein sequence ID" value="KAA0202281.1"/>
    <property type="molecule type" value="Genomic_DNA"/>
</dbReference>
<dbReference type="OrthoDB" id="6377396at2759"/>
<reference evidence="2" key="2">
    <citation type="journal article" date="2018" name="Environ. Sci. Technol.">
        <title>The Toxicogenome of Hyalella azteca: A Model for Sediment Ecotoxicology and Evolutionary Toxicology.</title>
        <authorList>
            <person name="Poynton H.C."/>
            <person name="Hasenbein S."/>
            <person name="Benoit J.B."/>
            <person name="Sepulveda M.S."/>
            <person name="Poelchau M.F."/>
            <person name="Hughes D.S.T."/>
            <person name="Murali S.C."/>
            <person name="Chen S."/>
            <person name="Glastad K.M."/>
            <person name="Goodisman M.A.D."/>
            <person name="Werren J.H."/>
            <person name="Vineis J.H."/>
            <person name="Bowen J.L."/>
            <person name="Friedrich M."/>
            <person name="Jones J."/>
            <person name="Robertson H.M."/>
            <person name="Feyereisen R."/>
            <person name="Mechler-Hickson A."/>
            <person name="Mathers N."/>
            <person name="Lee C.E."/>
            <person name="Colbourne J.K."/>
            <person name="Biales A."/>
            <person name="Johnston J.S."/>
            <person name="Wellborn G.A."/>
            <person name="Rosendale A.J."/>
            <person name="Cridge A.G."/>
            <person name="Munoz-Torres M.C."/>
            <person name="Bain P.A."/>
            <person name="Manny A.R."/>
            <person name="Major K.M."/>
            <person name="Lambert F.N."/>
            <person name="Vulpe C.D."/>
            <person name="Tuck P."/>
            <person name="Blalock B.J."/>
            <person name="Lin Y.Y."/>
            <person name="Smith M.E."/>
            <person name="Ochoa-Acuna H."/>
            <person name="Chen M.M."/>
            <person name="Childers C.P."/>
            <person name="Qu J."/>
            <person name="Dugan S."/>
            <person name="Lee S.L."/>
            <person name="Chao H."/>
            <person name="Dinh H."/>
            <person name="Han Y."/>
            <person name="Doddapaneni H."/>
            <person name="Worley K.C."/>
            <person name="Muzny D.M."/>
            <person name="Gibbs R.A."/>
            <person name="Richards S."/>
        </authorList>
    </citation>
    <scope>NUCLEOTIDE SEQUENCE</scope>
    <source>
        <strain evidence="2">HAZT.00-mixed</strain>
        <tissue evidence="2">Whole organism</tissue>
    </source>
</reference>
<dbReference type="InterPro" id="IPR037448">
    <property type="entry name" value="Zig-8"/>
</dbReference>
<reference evidence="2" key="1">
    <citation type="submission" date="2014-08" db="EMBL/GenBank/DDBJ databases">
        <authorList>
            <person name="Murali S."/>
            <person name="Richards S."/>
            <person name="Bandaranaike D."/>
            <person name="Bellair M."/>
            <person name="Blankenburg K."/>
            <person name="Chao H."/>
            <person name="Dinh H."/>
            <person name="Doddapaneni H."/>
            <person name="Dugan-Rocha S."/>
            <person name="Elkadiri S."/>
            <person name="Gnanaolivu R."/>
            <person name="Hughes D."/>
            <person name="Lee S."/>
            <person name="Li M."/>
            <person name="Ming W."/>
            <person name="Munidasa M."/>
            <person name="Muniz J."/>
            <person name="Nguyen L."/>
            <person name="Osuji N."/>
            <person name="Pu L.-L."/>
            <person name="Puazo M."/>
            <person name="Skinner E."/>
            <person name="Qu C."/>
            <person name="Quiroz J."/>
            <person name="Raj R."/>
            <person name="Weissenberger G."/>
            <person name="Xin Y."/>
            <person name="Zou X."/>
            <person name="Han Y."/>
            <person name="Worley K."/>
            <person name="Muzny D."/>
            <person name="Gibbs R."/>
        </authorList>
    </citation>
    <scope>NUCLEOTIDE SEQUENCE</scope>
    <source>
        <strain evidence="2">HAZT.00-mixed</strain>
        <tissue evidence="2">Whole organism</tissue>
    </source>
</reference>
<organism evidence="2">
    <name type="scientific">Hyalella azteca</name>
    <name type="common">Amphipod</name>
    <dbReference type="NCBI Taxonomy" id="294128"/>
    <lineage>
        <taxon>Eukaryota</taxon>
        <taxon>Metazoa</taxon>
        <taxon>Ecdysozoa</taxon>
        <taxon>Arthropoda</taxon>
        <taxon>Crustacea</taxon>
        <taxon>Multicrustacea</taxon>
        <taxon>Malacostraca</taxon>
        <taxon>Eumalacostraca</taxon>
        <taxon>Peracarida</taxon>
        <taxon>Amphipoda</taxon>
        <taxon>Senticaudata</taxon>
        <taxon>Talitrida</taxon>
        <taxon>Talitroidea</taxon>
        <taxon>Hyalellidae</taxon>
        <taxon>Hyalella</taxon>
    </lineage>
</organism>
<dbReference type="SMART" id="SM00409">
    <property type="entry name" value="IG"/>
    <property type="match status" value="1"/>
</dbReference>
<dbReference type="Gene3D" id="2.60.40.10">
    <property type="entry name" value="Immunoglobulins"/>
    <property type="match status" value="2"/>
</dbReference>
<dbReference type="SUPFAM" id="SSF48726">
    <property type="entry name" value="Immunoglobulin"/>
    <property type="match status" value="2"/>
</dbReference>
<feature type="domain" description="Ig-like" evidence="1">
    <location>
        <begin position="32"/>
        <end position="151"/>
    </location>
</feature>
<dbReference type="InterPro" id="IPR003599">
    <property type="entry name" value="Ig_sub"/>
</dbReference>
<reference evidence="2" key="3">
    <citation type="submission" date="2019-06" db="EMBL/GenBank/DDBJ databases">
        <authorList>
            <person name="Poynton C."/>
            <person name="Hasenbein S."/>
            <person name="Benoit J.B."/>
            <person name="Sepulveda M.S."/>
            <person name="Poelchau M.F."/>
            <person name="Murali S.C."/>
            <person name="Chen S."/>
            <person name="Glastad K.M."/>
            <person name="Werren J.H."/>
            <person name="Vineis J.H."/>
            <person name="Bowen J.L."/>
            <person name="Friedrich M."/>
            <person name="Jones J."/>
            <person name="Robertson H.M."/>
            <person name="Feyereisen R."/>
            <person name="Mechler-Hickson A."/>
            <person name="Mathers N."/>
            <person name="Lee C.E."/>
            <person name="Colbourne J.K."/>
            <person name="Biales A."/>
            <person name="Johnston J.S."/>
            <person name="Wellborn G.A."/>
            <person name="Rosendale A.J."/>
            <person name="Cridge A.G."/>
            <person name="Munoz-Torres M.C."/>
            <person name="Bain P.A."/>
            <person name="Manny A.R."/>
            <person name="Major K.M."/>
            <person name="Lambert F.N."/>
            <person name="Vulpe C.D."/>
            <person name="Tuck P."/>
            <person name="Blalock B.J."/>
            <person name="Lin Y.-Y."/>
            <person name="Smith M.E."/>
            <person name="Ochoa-Acuna H."/>
            <person name="Chen M.-J.M."/>
            <person name="Childers C.P."/>
            <person name="Qu J."/>
            <person name="Dugan S."/>
            <person name="Lee S.L."/>
            <person name="Chao H."/>
            <person name="Dinh H."/>
            <person name="Han Y."/>
            <person name="Doddapaneni H."/>
            <person name="Worley K.C."/>
            <person name="Muzny D.M."/>
            <person name="Gibbs R.A."/>
            <person name="Richards S."/>
        </authorList>
    </citation>
    <scope>NUCLEOTIDE SEQUENCE</scope>
    <source>
        <strain evidence="2">HAZT.00-mixed</strain>
        <tissue evidence="2">Whole organism</tissue>
    </source>
</reference>
<dbReference type="InterPro" id="IPR036179">
    <property type="entry name" value="Ig-like_dom_sf"/>
</dbReference>
<evidence type="ECO:0000259" key="1">
    <source>
        <dbReference type="PROSITE" id="PS50835"/>
    </source>
</evidence>
<dbReference type="InterPro" id="IPR013151">
    <property type="entry name" value="Immunoglobulin_dom"/>
</dbReference>
<dbReference type="GO" id="GO:0032589">
    <property type="term" value="C:neuron projection membrane"/>
    <property type="evidence" value="ECO:0007669"/>
    <property type="project" value="TreeGrafter"/>
</dbReference>
<dbReference type="PANTHER" id="PTHR23279:SF6">
    <property type="entry name" value="DEFECTIVE PROBOSCIS EXTENSION RESPONSE 7, ISOFORM F"/>
    <property type="match status" value="1"/>
</dbReference>
<dbReference type="InterPro" id="IPR007110">
    <property type="entry name" value="Ig-like_dom"/>
</dbReference>
<sequence length="166" mass="17748">MHQAGTEHWDLVVSSVTFRDAGVYECQVSTSPKASLPITLHVLGGWGVLGVCGVWDVQEAQIAGPSELYIQTGSTISVSCSVAAGADIVGNIRWQHGVLTLNYSSPRGGISMEVEKTPYRTLSKLHITRAQGPDSGNYTCAPENARPATVLVHVVKGGHFNYSNIR</sequence>
<dbReference type="GO" id="GO:0050808">
    <property type="term" value="P:synapse organization"/>
    <property type="evidence" value="ECO:0007669"/>
    <property type="project" value="TreeGrafter"/>
</dbReference>
<accession>A0A6A0HAN3</accession>
<gene>
    <name evidence="2" type="ORF">HAZT_HAZT008285</name>
</gene>
<comment type="caution">
    <text evidence="2">The sequence shown here is derived from an EMBL/GenBank/DDBJ whole genome shotgun (WGS) entry which is preliminary data.</text>
</comment>
<dbReference type="AlphaFoldDB" id="A0A6A0HAN3"/>
<dbReference type="Proteomes" id="UP000711488">
    <property type="component" value="Unassembled WGS sequence"/>
</dbReference>
<name>A0A6A0HAN3_HYAAZ</name>
<protein>
    <recommendedName>
        <fullName evidence="1">Ig-like domain-containing protein</fullName>
    </recommendedName>
</protein>
<evidence type="ECO:0000313" key="2">
    <source>
        <dbReference type="EMBL" id="KAA0202281.1"/>
    </source>
</evidence>
<proteinExistence type="predicted"/>
<dbReference type="PANTHER" id="PTHR23279">
    <property type="entry name" value="DEFECTIVE PROBOSCIS EXTENSION RESPONSE DPR -RELATED"/>
    <property type="match status" value="1"/>
</dbReference>
<dbReference type="Pfam" id="PF00047">
    <property type="entry name" value="ig"/>
    <property type="match status" value="1"/>
</dbReference>